<name>A0AAD7HNW1_9AGAR</name>
<protein>
    <recommendedName>
        <fullName evidence="3">F-box domain-containing protein</fullName>
    </recommendedName>
</protein>
<gene>
    <name evidence="1" type="ORF">DFH07DRAFT_854419</name>
</gene>
<dbReference type="Proteomes" id="UP001215280">
    <property type="component" value="Unassembled WGS sequence"/>
</dbReference>
<organism evidence="1 2">
    <name type="scientific">Mycena maculata</name>
    <dbReference type="NCBI Taxonomy" id="230809"/>
    <lineage>
        <taxon>Eukaryota</taxon>
        <taxon>Fungi</taxon>
        <taxon>Dikarya</taxon>
        <taxon>Basidiomycota</taxon>
        <taxon>Agaricomycotina</taxon>
        <taxon>Agaricomycetes</taxon>
        <taxon>Agaricomycetidae</taxon>
        <taxon>Agaricales</taxon>
        <taxon>Marasmiineae</taxon>
        <taxon>Mycenaceae</taxon>
        <taxon>Mycena</taxon>
    </lineage>
</organism>
<proteinExistence type="predicted"/>
<dbReference type="Gene3D" id="1.20.1280.50">
    <property type="match status" value="1"/>
</dbReference>
<evidence type="ECO:0000313" key="2">
    <source>
        <dbReference type="Proteomes" id="UP001215280"/>
    </source>
</evidence>
<evidence type="ECO:0000313" key="1">
    <source>
        <dbReference type="EMBL" id="KAJ7724997.1"/>
    </source>
</evidence>
<dbReference type="InterPro" id="IPR036047">
    <property type="entry name" value="F-box-like_dom_sf"/>
</dbReference>
<reference evidence="1" key="1">
    <citation type="submission" date="2023-03" db="EMBL/GenBank/DDBJ databases">
        <title>Massive genome expansion in bonnet fungi (Mycena s.s.) driven by repeated elements and novel gene families across ecological guilds.</title>
        <authorList>
            <consortium name="Lawrence Berkeley National Laboratory"/>
            <person name="Harder C.B."/>
            <person name="Miyauchi S."/>
            <person name="Viragh M."/>
            <person name="Kuo A."/>
            <person name="Thoen E."/>
            <person name="Andreopoulos B."/>
            <person name="Lu D."/>
            <person name="Skrede I."/>
            <person name="Drula E."/>
            <person name="Henrissat B."/>
            <person name="Morin E."/>
            <person name="Kohler A."/>
            <person name="Barry K."/>
            <person name="LaButti K."/>
            <person name="Morin E."/>
            <person name="Salamov A."/>
            <person name="Lipzen A."/>
            <person name="Mereny Z."/>
            <person name="Hegedus B."/>
            <person name="Baldrian P."/>
            <person name="Stursova M."/>
            <person name="Weitz H."/>
            <person name="Taylor A."/>
            <person name="Grigoriev I.V."/>
            <person name="Nagy L.G."/>
            <person name="Martin F."/>
            <person name="Kauserud H."/>
        </authorList>
    </citation>
    <scope>NUCLEOTIDE SEQUENCE</scope>
    <source>
        <strain evidence="1">CBHHK188m</strain>
    </source>
</reference>
<comment type="caution">
    <text evidence="1">The sequence shown here is derived from an EMBL/GenBank/DDBJ whole genome shotgun (WGS) entry which is preliminary data.</text>
</comment>
<keyword evidence="2" id="KW-1185">Reference proteome</keyword>
<accession>A0AAD7HNW1</accession>
<dbReference type="SUPFAM" id="SSF81383">
    <property type="entry name" value="F-box domain"/>
    <property type="match status" value="1"/>
</dbReference>
<sequence length="463" mass="52599">MESALFESVVINSSATTPNDLRMRVQNLDAQIVHYRALLSRLEGERKFFVFQLSKIPYPILNLPLEIASEIFHHCRDPSEVAHPSKTPLLLLRVCREWRQIALSLPRLWTSFACDIGSMPDFHSSLRLFETWTSRAWGLPISLKCEGADHFPNVEDISALVFGHPTQLRELELELGRRRLIDLPNVVFPMLTVLTLRLRNWQVLDNHTVVSAFRNAFRLTAVHLDSGLFPSNVALNWNLVTTFSCKDIRVNKCLDVLRLAPNLKDCTFHFGYLGHPEPIVPVSSNFLQSLTLFQTSESGGKADLLRHMTLPALQCLRISEFGDSILPTVVPFIIRSAAPLRCLSMDRLAKPTTKSTGARTHGWYSSSPFPHFPPSKNSSSGIQTGATWTFCHIPFFKDARRARTLRDCVHSAYSGPRISRRTLTPPQSRCCRTCPLRGWSYTWARRRGAISAHPRRARMHRRG</sequence>
<dbReference type="EMBL" id="JARJLG010000232">
    <property type="protein sequence ID" value="KAJ7724997.1"/>
    <property type="molecule type" value="Genomic_DNA"/>
</dbReference>
<dbReference type="AlphaFoldDB" id="A0AAD7HNW1"/>
<evidence type="ECO:0008006" key="3">
    <source>
        <dbReference type="Google" id="ProtNLM"/>
    </source>
</evidence>